<organism evidence="5">
    <name type="scientific">marine sediment metagenome</name>
    <dbReference type="NCBI Taxonomy" id="412755"/>
    <lineage>
        <taxon>unclassified sequences</taxon>
        <taxon>metagenomes</taxon>
        <taxon>ecological metagenomes</taxon>
    </lineage>
</organism>
<keyword evidence="3" id="KW-0804">Transcription</keyword>
<feature type="domain" description="HTH tetR-type" evidence="4">
    <location>
        <begin position="16"/>
        <end position="76"/>
    </location>
</feature>
<reference evidence="5" key="1">
    <citation type="journal article" date="2015" name="Nature">
        <title>Complex archaea that bridge the gap between prokaryotes and eukaryotes.</title>
        <authorList>
            <person name="Spang A."/>
            <person name="Saw J.H."/>
            <person name="Jorgensen S.L."/>
            <person name="Zaremba-Niedzwiedzka K."/>
            <person name="Martijn J."/>
            <person name="Lind A.E."/>
            <person name="van Eijk R."/>
            <person name="Schleper C."/>
            <person name="Guy L."/>
            <person name="Ettema T.J."/>
        </authorList>
    </citation>
    <scope>NUCLEOTIDE SEQUENCE</scope>
</reference>
<dbReference type="PROSITE" id="PS01081">
    <property type="entry name" value="HTH_TETR_1"/>
    <property type="match status" value="1"/>
</dbReference>
<keyword evidence="1" id="KW-0805">Transcription regulation</keyword>
<dbReference type="InterPro" id="IPR009057">
    <property type="entry name" value="Homeodomain-like_sf"/>
</dbReference>
<dbReference type="InterPro" id="IPR041490">
    <property type="entry name" value="KstR2_TetR_C"/>
</dbReference>
<dbReference type="PROSITE" id="PS50977">
    <property type="entry name" value="HTH_TETR_2"/>
    <property type="match status" value="1"/>
</dbReference>
<protein>
    <recommendedName>
        <fullName evidence="4">HTH tetR-type domain-containing protein</fullName>
    </recommendedName>
</protein>
<comment type="caution">
    <text evidence="5">The sequence shown here is derived from an EMBL/GenBank/DDBJ whole genome shotgun (WGS) entry which is preliminary data.</text>
</comment>
<evidence type="ECO:0000313" key="5">
    <source>
        <dbReference type="EMBL" id="KKL20051.1"/>
    </source>
</evidence>
<dbReference type="GO" id="GO:0003700">
    <property type="term" value="F:DNA-binding transcription factor activity"/>
    <property type="evidence" value="ECO:0007669"/>
    <property type="project" value="TreeGrafter"/>
</dbReference>
<dbReference type="PANTHER" id="PTHR30055:SF234">
    <property type="entry name" value="HTH-TYPE TRANSCRIPTIONAL REGULATOR BETI"/>
    <property type="match status" value="1"/>
</dbReference>
<name>A0A0F9DQX4_9ZZZZ</name>
<dbReference type="Pfam" id="PF17932">
    <property type="entry name" value="TetR_C_24"/>
    <property type="match status" value="1"/>
</dbReference>
<sequence>MTKTSPRSRRRSELVEERQAQIAEHAFALFSAKGFERTTVREIADSVGISVGLIFNYFPSKAAILKYLFDGLHQQIEATFRPATFQVGADPRRALEQAVESWVTWVDQHHREVLFSYRESHSLPPSERRALETRELGVTDIVTSILSAGAEEGVWDPDHLSPKANAIMVLGHMWAFRHWAFAKHFELEEYIQFAKRLALQIMSAQTQSAVANGAPK</sequence>
<evidence type="ECO:0000256" key="3">
    <source>
        <dbReference type="ARBA" id="ARBA00023163"/>
    </source>
</evidence>
<dbReference type="InterPro" id="IPR050109">
    <property type="entry name" value="HTH-type_TetR-like_transc_reg"/>
</dbReference>
<evidence type="ECO:0000259" key="4">
    <source>
        <dbReference type="PROSITE" id="PS50977"/>
    </source>
</evidence>
<dbReference type="PRINTS" id="PR00455">
    <property type="entry name" value="HTHTETR"/>
</dbReference>
<gene>
    <name evidence="5" type="ORF">LCGC14_2459340</name>
</gene>
<dbReference type="PANTHER" id="PTHR30055">
    <property type="entry name" value="HTH-TYPE TRANSCRIPTIONAL REGULATOR RUTR"/>
    <property type="match status" value="1"/>
</dbReference>
<dbReference type="SUPFAM" id="SSF46689">
    <property type="entry name" value="Homeodomain-like"/>
    <property type="match status" value="1"/>
</dbReference>
<dbReference type="Gene3D" id="1.10.357.10">
    <property type="entry name" value="Tetracycline Repressor, domain 2"/>
    <property type="match status" value="1"/>
</dbReference>
<dbReference type="Gene3D" id="1.10.10.60">
    <property type="entry name" value="Homeodomain-like"/>
    <property type="match status" value="1"/>
</dbReference>
<dbReference type="EMBL" id="LAZR01038251">
    <property type="protein sequence ID" value="KKL20051.1"/>
    <property type="molecule type" value="Genomic_DNA"/>
</dbReference>
<evidence type="ECO:0000256" key="2">
    <source>
        <dbReference type="ARBA" id="ARBA00023125"/>
    </source>
</evidence>
<dbReference type="Pfam" id="PF00440">
    <property type="entry name" value="TetR_N"/>
    <property type="match status" value="1"/>
</dbReference>
<dbReference type="AlphaFoldDB" id="A0A0F9DQX4"/>
<dbReference type="SUPFAM" id="SSF48498">
    <property type="entry name" value="Tetracyclin repressor-like, C-terminal domain"/>
    <property type="match status" value="1"/>
</dbReference>
<accession>A0A0F9DQX4</accession>
<dbReference type="GO" id="GO:0000976">
    <property type="term" value="F:transcription cis-regulatory region binding"/>
    <property type="evidence" value="ECO:0007669"/>
    <property type="project" value="TreeGrafter"/>
</dbReference>
<keyword evidence="2" id="KW-0238">DNA-binding</keyword>
<dbReference type="InterPro" id="IPR023772">
    <property type="entry name" value="DNA-bd_HTH_TetR-type_CS"/>
</dbReference>
<dbReference type="InterPro" id="IPR001647">
    <property type="entry name" value="HTH_TetR"/>
</dbReference>
<evidence type="ECO:0000256" key="1">
    <source>
        <dbReference type="ARBA" id="ARBA00023015"/>
    </source>
</evidence>
<dbReference type="InterPro" id="IPR036271">
    <property type="entry name" value="Tet_transcr_reg_TetR-rel_C_sf"/>
</dbReference>
<proteinExistence type="predicted"/>